<comment type="subcellular location">
    <subcellularLocation>
        <location evidence="1">Cell projection</location>
        <location evidence="1">Cilium</location>
    </subcellularLocation>
    <subcellularLocation>
        <location evidence="2">Cytoplasm</location>
    </subcellularLocation>
</comment>
<dbReference type="InterPro" id="IPR053879">
    <property type="entry name" value="HYDIN_VesB_CFA65-like_Ig"/>
</dbReference>
<dbReference type="Gene3D" id="2.60.40.10">
    <property type="entry name" value="Immunoglobulins"/>
    <property type="match status" value="6"/>
</dbReference>
<sequence length="1214" mass="138872">MGREDRIPLRLQENYLHGTGKGPVLHLNVITIDLNSIFLCSVHNYEIVVANHGHIYGTLIHKERPTDFGGTISITPNARTLKPDEYKSFNLSFSSNRKGDFIERIDFVIKESLEVLSLHIKGCVIYPTLHFDKHTLDFDETALGFIKKQEVSLHNLSLVPVTFDVTIMEDGEQTPLTYEEFATSKVKPSFPTNPREFTVIPQKGVVQAHSSLKLKISYVANMVRTGRTNMRVDMWDSDSNPIILPLLFCGAIPFLSIKPMEINIRFSFINFPYSRSINVENDSDLDGYFYIVPQMISENMLIVYSLSSYQGFLKARQSKTIDITIITKNLGRQTTTLNMLTMGEHAPVTSCVIICNGQGPVVSVQPICLNFEEIQVLQDKVMNFNIINDSPIPAQFKISSKKSSWVIEPTFGEVRPNDSEQIKVKLFLRDTGKYIDNIIVHVINSRSFSINVIATGIGCSIVFEPQIIPIFDMGFLFSHQNLSLPITIKNFGTRHCQIIWSNDPEVRIQKSQTWPKKFQIEPSTVEVPANDSNVVQCKICWNINEILTEDWYIFEQIFGQGKRKLMGTSTFKATFTEPRIVFNKKELTFCIDICPEGEKLQQIDKLMVTNQSRMNLNVSLYIDAPFYLMNNKKKFVHEKKIVLIDGTTTTIPVKFSPNIKLNYPYSRNYSGILWFEYEEHPIKNKIQCKGAVNFPNITLHCKDLIINSILGFTAKETLRMTNNGPIPVIYKFLWAGESIEIEQLQEASDSKNLLIQIQSERSLDETLEKLRSIFMSKTSYLRCPEILTHIDSNFEPLTKEPLDDILDIIPHEGVLMPFSSQYVSFIFHASEPMQLKVVALCDILQGPTEIINVFASADVIRYSVDKQVIDFGQQLFGELCRSSFTLRNHSTICMDYKINKRNLIFKTSNLDSIINVLIIEPNKGSINPLSSLKITIELQPMLLGAFEIEFELQVTHVDPLTITTKGVTSYPQIYPCISRDIFKPVKLGYRAIQLLTPNFITMKKQEIQIRRDVDDNIPKSQVPEWDERILLNDGWDLISYKEIFPSIIDIEMSIDRLLATRFIEENASILTKHPIYMGYITIDVKTCYSTTIVNYGPWNAEVTIKKLEKKQLENSGILVQFEKTTLTIGKTTCLTIIWQPTTIKYCERSTREQHTIYLEVSRGSTIPIIIKSVITYPFVTVNTKLLNFQNVIVGECLMMNVLVKNEYIFLFKHT</sequence>
<keyword evidence="5" id="KW-0966">Cell projection</keyword>
<evidence type="ECO:0000256" key="1">
    <source>
        <dbReference type="ARBA" id="ARBA00004138"/>
    </source>
</evidence>
<name>A0A158NB96_ATTCE</name>
<evidence type="ECO:0000313" key="8">
    <source>
        <dbReference type="Proteomes" id="UP000005205"/>
    </source>
</evidence>
<accession>A0A158NB96</accession>
<dbReference type="GO" id="GO:0003341">
    <property type="term" value="P:cilium movement"/>
    <property type="evidence" value="ECO:0007669"/>
    <property type="project" value="TreeGrafter"/>
</dbReference>
<dbReference type="OrthoDB" id="442692at2759"/>
<keyword evidence="3" id="KW-0963">Cytoplasm</keyword>
<dbReference type="PANTHER" id="PTHR23053:SF0">
    <property type="entry name" value="HYDROCEPHALUS-INDUCING PROTEIN HOMOLOG"/>
    <property type="match status" value="1"/>
</dbReference>
<dbReference type="GO" id="GO:0005930">
    <property type="term" value="C:axoneme"/>
    <property type="evidence" value="ECO:0007669"/>
    <property type="project" value="TreeGrafter"/>
</dbReference>
<evidence type="ECO:0000256" key="3">
    <source>
        <dbReference type="ARBA" id="ARBA00022490"/>
    </source>
</evidence>
<organism evidence="7 8">
    <name type="scientific">Atta cephalotes</name>
    <name type="common">Leafcutter ant</name>
    <dbReference type="NCBI Taxonomy" id="12957"/>
    <lineage>
        <taxon>Eukaryota</taxon>
        <taxon>Metazoa</taxon>
        <taxon>Ecdysozoa</taxon>
        <taxon>Arthropoda</taxon>
        <taxon>Hexapoda</taxon>
        <taxon>Insecta</taxon>
        <taxon>Pterygota</taxon>
        <taxon>Neoptera</taxon>
        <taxon>Endopterygota</taxon>
        <taxon>Hymenoptera</taxon>
        <taxon>Apocrita</taxon>
        <taxon>Aculeata</taxon>
        <taxon>Formicoidea</taxon>
        <taxon>Formicidae</taxon>
        <taxon>Myrmicinae</taxon>
        <taxon>Atta</taxon>
    </lineage>
</organism>
<dbReference type="InterPro" id="IPR033305">
    <property type="entry name" value="Hydin-like"/>
</dbReference>
<feature type="domain" description="HYDIN/VesB/CFA65-like Ig-like" evidence="6">
    <location>
        <begin position="23"/>
        <end position="123"/>
    </location>
</feature>
<evidence type="ECO:0000259" key="6">
    <source>
        <dbReference type="Pfam" id="PF22544"/>
    </source>
</evidence>
<dbReference type="STRING" id="12957.A0A158NB96"/>
<dbReference type="Proteomes" id="UP000005205">
    <property type="component" value="Unassembled WGS sequence"/>
</dbReference>
<evidence type="ECO:0000256" key="5">
    <source>
        <dbReference type="ARBA" id="ARBA00023273"/>
    </source>
</evidence>
<dbReference type="AlphaFoldDB" id="A0A158NB96"/>
<dbReference type="EnsemblMetazoa" id="XM_012199414.1">
    <property type="protein sequence ID" value="XP_012054804.1"/>
    <property type="gene ID" value="LOC105617870"/>
</dbReference>
<keyword evidence="4" id="KW-0969">Cilium</keyword>
<reference evidence="7" key="2">
    <citation type="submission" date="2016-04" db="UniProtKB">
        <authorList>
            <consortium name="EnsemblMetazoa"/>
        </authorList>
    </citation>
    <scope>IDENTIFICATION</scope>
</reference>
<evidence type="ECO:0000313" key="7">
    <source>
        <dbReference type="EnsemblMetazoa" id="XP_012054804.1"/>
    </source>
</evidence>
<gene>
    <name evidence="7" type="primary">105617870</name>
</gene>
<dbReference type="PANTHER" id="PTHR23053">
    <property type="entry name" value="DLEC1 DELETED IN LUNG AND ESOPHAGEAL CANCER 1"/>
    <property type="match status" value="1"/>
</dbReference>
<evidence type="ECO:0000256" key="4">
    <source>
        <dbReference type="ARBA" id="ARBA00023069"/>
    </source>
</evidence>
<dbReference type="KEGG" id="acep:105617870"/>
<reference evidence="8" key="1">
    <citation type="journal article" date="2011" name="PLoS Genet.">
        <title>The genome sequence of the leaf-cutter ant Atta cephalotes reveals insights into its obligate symbiotic lifestyle.</title>
        <authorList>
            <person name="Suen G."/>
            <person name="Teiling C."/>
            <person name="Li L."/>
            <person name="Holt C."/>
            <person name="Abouheif E."/>
            <person name="Bornberg-Bauer E."/>
            <person name="Bouffard P."/>
            <person name="Caldera E.J."/>
            <person name="Cash E."/>
            <person name="Cavanaugh A."/>
            <person name="Denas O."/>
            <person name="Elhaik E."/>
            <person name="Fave M.J."/>
            <person name="Gadau J."/>
            <person name="Gibson J.D."/>
            <person name="Graur D."/>
            <person name="Grubbs K.J."/>
            <person name="Hagen D.E."/>
            <person name="Harkins T.T."/>
            <person name="Helmkampf M."/>
            <person name="Hu H."/>
            <person name="Johnson B.R."/>
            <person name="Kim J."/>
            <person name="Marsh S.E."/>
            <person name="Moeller J.A."/>
            <person name="Munoz-Torres M.C."/>
            <person name="Murphy M.C."/>
            <person name="Naughton M.C."/>
            <person name="Nigam S."/>
            <person name="Overson R."/>
            <person name="Rajakumar R."/>
            <person name="Reese J.T."/>
            <person name="Scott J.J."/>
            <person name="Smith C.R."/>
            <person name="Tao S."/>
            <person name="Tsutsui N.D."/>
            <person name="Viljakainen L."/>
            <person name="Wissler L."/>
            <person name="Yandell M.D."/>
            <person name="Zimmer F."/>
            <person name="Taylor J."/>
            <person name="Slater S.C."/>
            <person name="Clifton S.W."/>
            <person name="Warren W.C."/>
            <person name="Elsik C.G."/>
            <person name="Smith C.D."/>
            <person name="Weinstock G.M."/>
            <person name="Gerardo N.M."/>
            <person name="Currie C.R."/>
        </authorList>
    </citation>
    <scope>NUCLEOTIDE SEQUENCE [LARGE SCALE GENOMIC DNA]</scope>
</reference>
<keyword evidence="8" id="KW-1185">Reference proteome</keyword>
<dbReference type="InterPro" id="IPR013783">
    <property type="entry name" value="Ig-like_fold"/>
</dbReference>
<dbReference type="Pfam" id="PF22544">
    <property type="entry name" value="HYDIN_VesB_CFA65-like_Ig"/>
    <property type="match status" value="1"/>
</dbReference>
<dbReference type="InParanoid" id="A0A158NB96"/>
<protein>
    <recommendedName>
        <fullName evidence="6">HYDIN/VesB/CFA65-like Ig-like domain-containing protein</fullName>
    </recommendedName>
</protein>
<evidence type="ECO:0000256" key="2">
    <source>
        <dbReference type="ARBA" id="ARBA00004496"/>
    </source>
</evidence>
<dbReference type="EMBL" id="ADTU01010658">
    <property type="status" value="NOT_ANNOTATED_CDS"/>
    <property type="molecule type" value="Genomic_DNA"/>
</dbReference>
<dbReference type="GO" id="GO:1904158">
    <property type="term" value="P:axonemal central apparatus assembly"/>
    <property type="evidence" value="ECO:0007669"/>
    <property type="project" value="TreeGrafter"/>
</dbReference>
<proteinExistence type="predicted"/>